<dbReference type="EMBL" id="VIIS01002216">
    <property type="protein sequence ID" value="KAF0287011.1"/>
    <property type="molecule type" value="Genomic_DNA"/>
</dbReference>
<dbReference type="Proteomes" id="UP000440578">
    <property type="component" value="Unassembled WGS sequence"/>
</dbReference>
<sequence length="162" mass="18023">MPLGLGDPAPCSAAASDTTEEEGEEEAGDIGARLEREQERFRRLFGVFDSNQDGYLDKYVDRWDLERMCRQLGLDEQAVPLILNQLGADQMGQLSCDDFLRAWIELRTEVERLRQPTAAPADHNGDRQPPLAPSDTPLGEWRPAETDGQTDALERRDGPGGL</sequence>
<evidence type="ECO:0000313" key="3">
    <source>
        <dbReference type="Proteomes" id="UP000440578"/>
    </source>
</evidence>
<feature type="region of interest" description="Disordered" evidence="1">
    <location>
        <begin position="1"/>
        <end position="31"/>
    </location>
</feature>
<comment type="caution">
    <text evidence="2">The sequence shown here is derived from an EMBL/GenBank/DDBJ whole genome shotgun (WGS) entry which is preliminary data.</text>
</comment>
<evidence type="ECO:0000256" key="1">
    <source>
        <dbReference type="SAM" id="MobiDB-lite"/>
    </source>
</evidence>
<dbReference type="Gene3D" id="1.10.238.10">
    <property type="entry name" value="EF-hand"/>
    <property type="match status" value="1"/>
</dbReference>
<proteinExistence type="predicted"/>
<protein>
    <recommendedName>
        <fullName evidence="4">EF-hand domain-containing protein</fullName>
    </recommendedName>
</protein>
<reference evidence="2 3" key="1">
    <citation type="submission" date="2019-07" db="EMBL/GenBank/DDBJ databases">
        <title>Draft genome assembly of a fouling barnacle, Amphibalanus amphitrite (Darwin, 1854): The first reference genome for Thecostraca.</title>
        <authorList>
            <person name="Kim W."/>
        </authorList>
    </citation>
    <scope>NUCLEOTIDE SEQUENCE [LARGE SCALE GENOMIC DNA]</scope>
    <source>
        <strain evidence="2">SNU_AA5</strain>
        <tissue evidence="2">Soma without cirri and trophi</tissue>
    </source>
</reference>
<dbReference type="OrthoDB" id="6256369at2759"/>
<keyword evidence="3" id="KW-1185">Reference proteome</keyword>
<dbReference type="AlphaFoldDB" id="A0A6A4VBK7"/>
<evidence type="ECO:0008006" key="4">
    <source>
        <dbReference type="Google" id="ProtNLM"/>
    </source>
</evidence>
<dbReference type="SUPFAM" id="SSF47473">
    <property type="entry name" value="EF-hand"/>
    <property type="match status" value="1"/>
</dbReference>
<evidence type="ECO:0000313" key="2">
    <source>
        <dbReference type="EMBL" id="KAF0287011.1"/>
    </source>
</evidence>
<gene>
    <name evidence="2" type="ORF">FJT64_014491</name>
</gene>
<feature type="compositionally biased region" description="Acidic residues" evidence="1">
    <location>
        <begin position="18"/>
        <end position="28"/>
    </location>
</feature>
<feature type="compositionally biased region" description="Basic and acidic residues" evidence="1">
    <location>
        <begin position="152"/>
        <end position="162"/>
    </location>
</feature>
<accession>A0A6A4VBK7</accession>
<feature type="region of interest" description="Disordered" evidence="1">
    <location>
        <begin position="116"/>
        <end position="162"/>
    </location>
</feature>
<name>A0A6A4VBK7_AMPAM</name>
<organism evidence="2 3">
    <name type="scientific">Amphibalanus amphitrite</name>
    <name type="common">Striped barnacle</name>
    <name type="synonym">Balanus amphitrite</name>
    <dbReference type="NCBI Taxonomy" id="1232801"/>
    <lineage>
        <taxon>Eukaryota</taxon>
        <taxon>Metazoa</taxon>
        <taxon>Ecdysozoa</taxon>
        <taxon>Arthropoda</taxon>
        <taxon>Crustacea</taxon>
        <taxon>Multicrustacea</taxon>
        <taxon>Cirripedia</taxon>
        <taxon>Thoracica</taxon>
        <taxon>Thoracicalcarea</taxon>
        <taxon>Balanomorpha</taxon>
        <taxon>Balanoidea</taxon>
        <taxon>Balanidae</taxon>
        <taxon>Amphibalaninae</taxon>
        <taxon>Amphibalanus</taxon>
    </lineage>
</organism>
<dbReference type="InterPro" id="IPR011992">
    <property type="entry name" value="EF-hand-dom_pair"/>
</dbReference>